<dbReference type="InterPro" id="IPR044068">
    <property type="entry name" value="CB"/>
</dbReference>
<evidence type="ECO:0000256" key="4">
    <source>
        <dbReference type="ARBA" id="ARBA00023172"/>
    </source>
</evidence>
<comment type="caution">
    <text evidence="8">The sequence shown here is derived from an EMBL/GenBank/DDBJ whole genome shotgun (WGS) entry which is preliminary data.</text>
</comment>
<keyword evidence="2" id="KW-0229">DNA integration</keyword>
<evidence type="ECO:0000256" key="5">
    <source>
        <dbReference type="PROSITE-ProRule" id="PRU01248"/>
    </source>
</evidence>
<evidence type="ECO:0000313" key="9">
    <source>
        <dbReference type="Proteomes" id="UP001254165"/>
    </source>
</evidence>
<evidence type="ECO:0000259" key="6">
    <source>
        <dbReference type="PROSITE" id="PS51898"/>
    </source>
</evidence>
<protein>
    <submittedName>
        <fullName evidence="8">Tyrosine-type recombinase/integrase</fullName>
    </submittedName>
</protein>
<dbReference type="PROSITE" id="PS51900">
    <property type="entry name" value="CB"/>
    <property type="match status" value="1"/>
</dbReference>
<dbReference type="InterPro" id="IPR013762">
    <property type="entry name" value="Integrase-like_cat_sf"/>
</dbReference>
<proteinExistence type="inferred from homology"/>
<gene>
    <name evidence="8" type="ORF">QYE77_00135</name>
</gene>
<dbReference type="InterPro" id="IPR010998">
    <property type="entry name" value="Integrase_recombinase_N"/>
</dbReference>
<dbReference type="Pfam" id="PF13495">
    <property type="entry name" value="Phage_int_SAM_4"/>
    <property type="match status" value="1"/>
</dbReference>
<dbReference type="EMBL" id="JAUHMF010000001">
    <property type="protein sequence ID" value="MDT8896658.1"/>
    <property type="molecule type" value="Genomic_DNA"/>
</dbReference>
<dbReference type="InterPro" id="IPR050090">
    <property type="entry name" value="Tyrosine_recombinase_XerCD"/>
</dbReference>
<dbReference type="Pfam" id="PF00589">
    <property type="entry name" value="Phage_integrase"/>
    <property type="match status" value="1"/>
</dbReference>
<feature type="domain" description="Core-binding (CB)" evidence="7">
    <location>
        <begin position="11"/>
        <end position="91"/>
    </location>
</feature>
<evidence type="ECO:0000313" key="8">
    <source>
        <dbReference type="EMBL" id="MDT8896658.1"/>
    </source>
</evidence>
<name>A0ABU3NKC0_9CHLR</name>
<keyword evidence="9" id="KW-1185">Reference proteome</keyword>
<keyword evidence="3 5" id="KW-0238">DNA-binding</keyword>
<dbReference type="Gene3D" id="1.10.150.130">
    <property type="match status" value="1"/>
</dbReference>
<feature type="domain" description="Tyr recombinase" evidence="6">
    <location>
        <begin position="112"/>
        <end position="304"/>
    </location>
</feature>
<evidence type="ECO:0000256" key="1">
    <source>
        <dbReference type="ARBA" id="ARBA00008857"/>
    </source>
</evidence>
<dbReference type="PROSITE" id="PS51898">
    <property type="entry name" value="TYR_RECOMBINASE"/>
    <property type="match status" value="1"/>
</dbReference>
<reference evidence="8 9" key="1">
    <citation type="submission" date="2023-07" db="EMBL/GenBank/DDBJ databases">
        <title>Novel species of Thermanaerothrix with wide hydrolytic capabilities.</title>
        <authorList>
            <person name="Zayulina K.S."/>
            <person name="Podosokorskaya O.A."/>
            <person name="Elcheninov A.G."/>
        </authorList>
    </citation>
    <scope>NUCLEOTIDE SEQUENCE [LARGE SCALE GENOMIC DNA]</scope>
    <source>
        <strain evidence="8 9">4228-RoL</strain>
    </source>
</reference>
<evidence type="ECO:0000259" key="7">
    <source>
        <dbReference type="PROSITE" id="PS51900"/>
    </source>
</evidence>
<comment type="similarity">
    <text evidence="1">Belongs to the 'phage' integrase family.</text>
</comment>
<evidence type="ECO:0000256" key="2">
    <source>
        <dbReference type="ARBA" id="ARBA00022908"/>
    </source>
</evidence>
<dbReference type="InterPro" id="IPR004107">
    <property type="entry name" value="Integrase_SAM-like_N"/>
</dbReference>
<organism evidence="8 9">
    <name type="scientific">Thermanaerothrix solaris</name>
    <dbReference type="NCBI Taxonomy" id="3058434"/>
    <lineage>
        <taxon>Bacteria</taxon>
        <taxon>Bacillati</taxon>
        <taxon>Chloroflexota</taxon>
        <taxon>Anaerolineae</taxon>
        <taxon>Anaerolineales</taxon>
        <taxon>Anaerolineaceae</taxon>
        <taxon>Thermanaerothrix</taxon>
    </lineage>
</organism>
<dbReference type="PANTHER" id="PTHR30349:SF41">
    <property type="entry name" value="INTEGRASE_RECOMBINASE PROTEIN MJ0367-RELATED"/>
    <property type="match status" value="1"/>
</dbReference>
<dbReference type="Proteomes" id="UP001254165">
    <property type="component" value="Unassembled WGS sequence"/>
</dbReference>
<sequence length="315" mass="36531">MKHTKPSTPSYTLSEAIEQFLYAKRVRRLSPNTLKDYERTLRRLSHFLSGDIPVNEITPAHIRRFMASIKLSNKSLLNIYVGLSSFWSWMVREEICDQNLMRKVERPRPEIRAISPFTRAEIDQLFQSIEKSAVYSRPGKKPCAHRLKDYYRSKAILLILLDTGMRASELCGIRFLDFLSRTQVRVFGKGNKERILPLSEVTVRAIEEYVEKERPPVSSQHEYVFVIRSGKRLFAHDLYHRILRIGQRAGIHANPHRFRHTFAINFLRNGGDIYALQAILGHTSLEMVKRYLAIARADVETAHKKASPVICWNLG</sequence>
<accession>A0ABU3NKC0</accession>
<keyword evidence="4" id="KW-0233">DNA recombination</keyword>
<dbReference type="InterPro" id="IPR011010">
    <property type="entry name" value="DNA_brk_join_enz"/>
</dbReference>
<dbReference type="PANTHER" id="PTHR30349">
    <property type="entry name" value="PHAGE INTEGRASE-RELATED"/>
    <property type="match status" value="1"/>
</dbReference>
<dbReference type="Gene3D" id="1.10.443.10">
    <property type="entry name" value="Intergrase catalytic core"/>
    <property type="match status" value="1"/>
</dbReference>
<evidence type="ECO:0000256" key="3">
    <source>
        <dbReference type="ARBA" id="ARBA00023125"/>
    </source>
</evidence>
<dbReference type="InterPro" id="IPR002104">
    <property type="entry name" value="Integrase_catalytic"/>
</dbReference>
<dbReference type="SUPFAM" id="SSF56349">
    <property type="entry name" value="DNA breaking-rejoining enzymes"/>
    <property type="match status" value="1"/>
</dbReference>
<dbReference type="RefSeq" id="WP_315623089.1">
    <property type="nucleotide sequence ID" value="NZ_JAUHMF010000001.1"/>
</dbReference>